<reference evidence="1" key="1">
    <citation type="submission" date="2021-01" db="EMBL/GenBank/DDBJ databases">
        <title>Genome sequence of strain Noviherbaspirillum sp. DKR-6.</title>
        <authorList>
            <person name="Chaudhary D.K."/>
        </authorList>
    </citation>
    <scope>NUCLEOTIDE SEQUENCE</scope>
    <source>
        <strain evidence="1">DKR-6</strain>
    </source>
</reference>
<dbReference type="SUPFAM" id="SSF47413">
    <property type="entry name" value="lambda repressor-like DNA-binding domains"/>
    <property type="match status" value="1"/>
</dbReference>
<sequence length="124" mass="13415">MKQKETPMSKDISTITSAADCNHGAMLDILMENLNVTSDAALSRKLMVPPPVISKLRNNKIGFSAGLLVRIHDVTGLPINSVRSMLGLPTPMPREGRTLKNVVYSPIAPTPVRKKRSARAARAA</sequence>
<keyword evidence="2" id="KW-1185">Reference proteome</keyword>
<gene>
    <name evidence="1" type="ORF">JJB74_19455</name>
</gene>
<dbReference type="GO" id="GO:0003677">
    <property type="term" value="F:DNA binding"/>
    <property type="evidence" value="ECO:0007669"/>
    <property type="project" value="InterPro"/>
</dbReference>
<comment type="caution">
    <text evidence="1">The sequence shown here is derived from an EMBL/GenBank/DDBJ whole genome shotgun (WGS) entry which is preliminary data.</text>
</comment>
<organism evidence="1 2">
    <name type="scientific">Noviherbaspirillum pedocola</name>
    <dbReference type="NCBI Taxonomy" id="2801341"/>
    <lineage>
        <taxon>Bacteria</taxon>
        <taxon>Pseudomonadati</taxon>
        <taxon>Pseudomonadota</taxon>
        <taxon>Betaproteobacteria</taxon>
        <taxon>Burkholderiales</taxon>
        <taxon>Oxalobacteraceae</taxon>
        <taxon>Noviherbaspirillum</taxon>
    </lineage>
</organism>
<dbReference type="RefSeq" id="WP_200594618.1">
    <property type="nucleotide sequence ID" value="NZ_JAEPBG010000009.1"/>
</dbReference>
<dbReference type="EMBL" id="JAEPBG010000009">
    <property type="protein sequence ID" value="MBK4736808.1"/>
    <property type="molecule type" value="Genomic_DNA"/>
</dbReference>
<protein>
    <submittedName>
        <fullName evidence="1">Helix-turn-helix transcriptional regulator</fullName>
    </submittedName>
</protein>
<evidence type="ECO:0000313" key="1">
    <source>
        <dbReference type="EMBL" id="MBK4736808.1"/>
    </source>
</evidence>
<accession>A0A934T2J0</accession>
<dbReference type="Proteomes" id="UP000622890">
    <property type="component" value="Unassembled WGS sequence"/>
</dbReference>
<dbReference type="AlphaFoldDB" id="A0A934T2J0"/>
<evidence type="ECO:0000313" key="2">
    <source>
        <dbReference type="Proteomes" id="UP000622890"/>
    </source>
</evidence>
<proteinExistence type="predicted"/>
<name>A0A934T2J0_9BURK</name>
<dbReference type="InterPro" id="IPR010982">
    <property type="entry name" value="Lambda_DNA-bd_dom_sf"/>
</dbReference>